<dbReference type="GO" id="GO:0016788">
    <property type="term" value="F:hydrolase activity, acting on ester bonds"/>
    <property type="evidence" value="ECO:0007669"/>
    <property type="project" value="UniProtKB-ARBA"/>
</dbReference>
<dbReference type="EMBL" id="SACL01000004">
    <property type="protein sequence ID" value="RVT96110.1"/>
    <property type="molecule type" value="Genomic_DNA"/>
</dbReference>
<dbReference type="Pfam" id="PF13472">
    <property type="entry name" value="Lipase_GDSL_2"/>
    <property type="match status" value="1"/>
</dbReference>
<evidence type="ECO:0000259" key="1">
    <source>
        <dbReference type="Pfam" id="PF13472"/>
    </source>
</evidence>
<dbReference type="SUPFAM" id="SSF52266">
    <property type="entry name" value="SGNH hydrolase"/>
    <property type="match status" value="1"/>
</dbReference>
<dbReference type="Gene3D" id="2.60.120.1360">
    <property type="match status" value="1"/>
</dbReference>
<accession>A0A437MEL4</accession>
<name>A0A437MEL4_9PROT</name>
<keyword evidence="3" id="KW-1185">Reference proteome</keyword>
<evidence type="ECO:0000313" key="2">
    <source>
        <dbReference type="EMBL" id="RVT96110.1"/>
    </source>
</evidence>
<dbReference type="AlphaFoldDB" id="A0A437MEL4"/>
<feature type="domain" description="SGNH hydrolase-type esterase" evidence="1">
    <location>
        <begin position="248"/>
        <end position="418"/>
    </location>
</feature>
<protein>
    <recommendedName>
        <fullName evidence="1">SGNH hydrolase-type esterase domain-containing protein</fullName>
    </recommendedName>
</protein>
<organism evidence="2 3">
    <name type="scientific">Rhodovarius crocodyli</name>
    <dbReference type="NCBI Taxonomy" id="1979269"/>
    <lineage>
        <taxon>Bacteria</taxon>
        <taxon>Pseudomonadati</taxon>
        <taxon>Pseudomonadota</taxon>
        <taxon>Alphaproteobacteria</taxon>
        <taxon>Acetobacterales</taxon>
        <taxon>Roseomonadaceae</taxon>
        <taxon>Rhodovarius</taxon>
    </lineage>
</organism>
<gene>
    <name evidence="2" type="ORF">EOD42_13390</name>
</gene>
<dbReference type="Gene3D" id="3.40.50.1110">
    <property type="entry name" value="SGNH hydrolase"/>
    <property type="match status" value="1"/>
</dbReference>
<comment type="caution">
    <text evidence="2">The sequence shown here is derived from an EMBL/GenBank/DDBJ whole genome shotgun (WGS) entry which is preliminary data.</text>
</comment>
<dbReference type="Proteomes" id="UP000282957">
    <property type="component" value="Unassembled WGS sequence"/>
</dbReference>
<evidence type="ECO:0000313" key="3">
    <source>
        <dbReference type="Proteomes" id="UP000282957"/>
    </source>
</evidence>
<proteinExistence type="predicted"/>
<dbReference type="InterPro" id="IPR036514">
    <property type="entry name" value="SGNH_hydro_sf"/>
</dbReference>
<dbReference type="InterPro" id="IPR013830">
    <property type="entry name" value="SGNH_hydro"/>
</dbReference>
<sequence>MPTTLQRPYRREFLAKASVGLLLTSCEAQRGANAAVAGAGPYRSLRELTNWRPEAGPSEAVIQQAAWTGAPLAPLRRQLQELSSGRRRQPVHIVQFGDSHTASPFLVPRLRELFQARYGALGPGLLPPGTGPRYTRLSLAQAEQQGQWDGSTALRTPGPFSLPGYRLRGQGAGSRLVLRSTEPEGFDRFRLEVLIQPGGGSFRLLSDGQQSGALPTNATHTRRVSLPYEPGRRQQEIALELLGDGPVELLGWALERRGPGVLVEGFGINGATLDLLSNMDQGMLEAGLRERQPALVILAFGTNEAVSSSLTAHQYAAQLTERVRTIKSFAPGAGIMLMGAPDAARRRGRGNGCDAWMPFPGLPAVREAQRSVAAAQNLAFWDWSRLTGGTCGLHAGTQRNPRLVQDDHVHFTADGYRATAERMFDFLMQGPAA</sequence>
<dbReference type="OrthoDB" id="7985403at2"/>
<reference evidence="2 3" key="1">
    <citation type="submission" date="2019-01" db="EMBL/GenBank/DDBJ databases">
        <authorList>
            <person name="Chen W.-M."/>
        </authorList>
    </citation>
    <scope>NUCLEOTIDE SEQUENCE [LARGE SCALE GENOMIC DNA]</scope>
    <source>
        <strain evidence="2 3">CCP-6</strain>
    </source>
</reference>